<organism evidence="1 2">
    <name type="scientific">Blattamonas nauphoetae</name>
    <dbReference type="NCBI Taxonomy" id="2049346"/>
    <lineage>
        <taxon>Eukaryota</taxon>
        <taxon>Metamonada</taxon>
        <taxon>Preaxostyla</taxon>
        <taxon>Oxymonadida</taxon>
        <taxon>Blattamonas</taxon>
    </lineage>
</organism>
<protein>
    <recommendedName>
        <fullName evidence="3">Polymorphic outer membrane protein</fullName>
    </recommendedName>
</protein>
<comment type="caution">
    <text evidence="1">The sequence shown here is derived from an EMBL/GenBank/DDBJ whole genome shotgun (WGS) entry which is preliminary data.</text>
</comment>
<evidence type="ECO:0000313" key="1">
    <source>
        <dbReference type="EMBL" id="KAK2959759.1"/>
    </source>
</evidence>
<evidence type="ECO:0008006" key="3">
    <source>
        <dbReference type="Google" id="ProtNLM"/>
    </source>
</evidence>
<dbReference type="EMBL" id="JARBJD010000027">
    <property type="protein sequence ID" value="KAK2959759.1"/>
    <property type="molecule type" value="Genomic_DNA"/>
</dbReference>
<sequence>MLDVNAGGDLHCLNTSFSSCIRQSNTPESYPNKNYTQGQRFASASESLITSATFTSCTFREMTGSYGDNTGGSAIFVKSATSVTITQCSLHICNVSGINDDGGCIFYSPPLSGENALVIKTSSFTECKAIGAVFNYGGTLFTRDALLVSIDESFFEKGVAQYGSALFFYYQTTTKISNSSFVDCESLVHSTIRINNYVTISSLDYLLLRNCQANGKPAASDIYFETLLYSDVKSKISFCDSTSGSPNIYFGSTETSDDTLIPQISSTPTVETCEVTFSGNVATVTVTTKEVIGGAMGILLEGCLVPRLVFVVFVTGGQNSTTGSATVSSGANGILPSATYSPSKTRTSSKTRPFMDSQVLWG</sequence>
<proteinExistence type="predicted"/>
<keyword evidence="2" id="KW-1185">Reference proteome</keyword>
<gene>
    <name evidence="1" type="ORF">BLNAU_5248</name>
</gene>
<reference evidence="1 2" key="1">
    <citation type="journal article" date="2022" name="bioRxiv">
        <title>Genomics of Preaxostyla Flagellates Illuminates Evolutionary Transitions and the Path Towards Mitochondrial Loss.</title>
        <authorList>
            <person name="Novak L.V.F."/>
            <person name="Treitli S.C."/>
            <person name="Pyrih J."/>
            <person name="Halakuc P."/>
            <person name="Pipaliya S.V."/>
            <person name="Vacek V."/>
            <person name="Brzon O."/>
            <person name="Soukal P."/>
            <person name="Eme L."/>
            <person name="Dacks J.B."/>
            <person name="Karnkowska A."/>
            <person name="Elias M."/>
            <person name="Hampl V."/>
        </authorList>
    </citation>
    <scope>NUCLEOTIDE SEQUENCE [LARGE SCALE GENOMIC DNA]</scope>
    <source>
        <strain evidence="1">NAU3</strain>
        <tissue evidence="1">Gut</tissue>
    </source>
</reference>
<accession>A0ABQ9Y7U5</accession>
<evidence type="ECO:0000313" key="2">
    <source>
        <dbReference type="Proteomes" id="UP001281761"/>
    </source>
</evidence>
<name>A0ABQ9Y7U5_9EUKA</name>
<dbReference type="Proteomes" id="UP001281761">
    <property type="component" value="Unassembled WGS sequence"/>
</dbReference>